<evidence type="ECO:0000313" key="2">
    <source>
        <dbReference type="EMBL" id="KAK5955028.1"/>
    </source>
</evidence>
<gene>
    <name evidence="2" type="ORF">OHC33_003707</name>
</gene>
<accession>A0AAN8EN01</accession>
<comment type="caution">
    <text evidence="2">The sequence shown here is derived from an EMBL/GenBank/DDBJ whole genome shotgun (WGS) entry which is preliminary data.</text>
</comment>
<dbReference type="AlphaFoldDB" id="A0AAN8EN01"/>
<organism evidence="2 3">
    <name type="scientific">Knufia fluminis</name>
    <dbReference type="NCBI Taxonomy" id="191047"/>
    <lineage>
        <taxon>Eukaryota</taxon>
        <taxon>Fungi</taxon>
        <taxon>Dikarya</taxon>
        <taxon>Ascomycota</taxon>
        <taxon>Pezizomycotina</taxon>
        <taxon>Eurotiomycetes</taxon>
        <taxon>Chaetothyriomycetidae</taxon>
        <taxon>Chaetothyriales</taxon>
        <taxon>Trichomeriaceae</taxon>
        <taxon>Knufia</taxon>
    </lineage>
</organism>
<keyword evidence="3" id="KW-1185">Reference proteome</keyword>
<reference evidence="2 3" key="1">
    <citation type="submission" date="2022-12" db="EMBL/GenBank/DDBJ databases">
        <title>Genomic features and morphological characterization of a novel Knufia sp. strain isolated from spacecraft assembly facility.</title>
        <authorList>
            <person name="Teixeira M."/>
            <person name="Chander A.M."/>
            <person name="Stajich J.E."/>
            <person name="Venkateswaran K."/>
        </authorList>
    </citation>
    <scope>NUCLEOTIDE SEQUENCE [LARGE SCALE GENOMIC DNA]</scope>
    <source>
        <strain evidence="2 3">FJI-L2-BK-P2</strain>
    </source>
</reference>
<sequence>MYTVEQIRKAVDEGHKYGDVRQQYTITEALARKWPVPAVHCLLCDWPMPEYDPTEVAEQWNFLSQTVTMPCCNRRVHSKCLGRRLEDDVEWITEDARSYGDEWFCDVCADGSVCGQHPTQCSLDHTCEVAVNTSLAYQAIHGVAHEEGEDAEQHPTWYAAEMQEAAELKAERVNVRSWMERHNPEREAQKIRLQRAIAGYRKQCEKAVRAQGHSPNVPMLDDTRGRKRVRDAQSTTTGKN</sequence>
<name>A0AAN8EN01_9EURO</name>
<dbReference type="EMBL" id="JAKLMC020000007">
    <property type="protein sequence ID" value="KAK5955028.1"/>
    <property type="molecule type" value="Genomic_DNA"/>
</dbReference>
<proteinExistence type="predicted"/>
<evidence type="ECO:0000313" key="3">
    <source>
        <dbReference type="Proteomes" id="UP001316803"/>
    </source>
</evidence>
<evidence type="ECO:0000256" key="1">
    <source>
        <dbReference type="SAM" id="MobiDB-lite"/>
    </source>
</evidence>
<dbReference type="Proteomes" id="UP001316803">
    <property type="component" value="Unassembled WGS sequence"/>
</dbReference>
<protein>
    <submittedName>
        <fullName evidence="2">Uncharacterized protein</fullName>
    </submittedName>
</protein>
<feature type="region of interest" description="Disordered" evidence="1">
    <location>
        <begin position="207"/>
        <end position="240"/>
    </location>
</feature>